<evidence type="ECO:0000256" key="8">
    <source>
        <dbReference type="ARBA" id="ARBA00023170"/>
    </source>
</evidence>
<evidence type="ECO:0000313" key="13">
    <source>
        <dbReference type="Ensembl" id="ENSCSAP00000012866.1"/>
    </source>
</evidence>
<dbReference type="PROSITE" id="PS00237">
    <property type="entry name" value="G_PROTEIN_RECEP_F1_1"/>
    <property type="match status" value="1"/>
</dbReference>
<name>A0A0D9RW77_CHLSB</name>
<accession>A0A0D9RW77</accession>
<dbReference type="Gene3D" id="1.20.1070.10">
    <property type="entry name" value="Rhodopsin 7-helix transmembrane proteins"/>
    <property type="match status" value="1"/>
</dbReference>
<dbReference type="GO" id="GO:0004930">
    <property type="term" value="F:G protein-coupled receptor activity"/>
    <property type="evidence" value="ECO:0007669"/>
    <property type="project" value="UniProtKB-KW"/>
</dbReference>
<feature type="transmembrane region" description="Helical" evidence="11">
    <location>
        <begin position="169"/>
        <end position="190"/>
    </location>
</feature>
<dbReference type="InterPro" id="IPR000725">
    <property type="entry name" value="Olfact_rcpt"/>
</dbReference>
<feature type="transmembrane region" description="Helical" evidence="11">
    <location>
        <begin position="87"/>
        <end position="106"/>
    </location>
</feature>
<dbReference type="STRING" id="60711.ENSCSAP00000012866"/>
<keyword evidence="7" id="KW-1015">Disulfide bond</keyword>
<evidence type="ECO:0000313" key="14">
    <source>
        <dbReference type="Proteomes" id="UP000029965"/>
    </source>
</evidence>
<dbReference type="Proteomes" id="UP000029965">
    <property type="component" value="Chromosome 29"/>
</dbReference>
<keyword evidence="11" id="KW-0716">Sensory transduction</keyword>
<dbReference type="InterPro" id="IPR000276">
    <property type="entry name" value="GPCR_Rhodpsn"/>
</dbReference>
<dbReference type="InterPro" id="IPR017452">
    <property type="entry name" value="GPCR_Rhodpsn_7TM"/>
</dbReference>
<protein>
    <recommendedName>
        <fullName evidence="11">Olfactory receptor</fullName>
    </recommendedName>
</protein>
<evidence type="ECO:0000256" key="9">
    <source>
        <dbReference type="ARBA" id="ARBA00023224"/>
    </source>
</evidence>
<evidence type="ECO:0000256" key="4">
    <source>
        <dbReference type="ARBA" id="ARBA00022989"/>
    </source>
</evidence>
<dbReference type="PRINTS" id="PR00237">
    <property type="entry name" value="GPCRRHODOPSN"/>
</dbReference>
<comment type="subcellular location">
    <subcellularLocation>
        <location evidence="11">Cell membrane</location>
        <topology evidence="11">Multi-pass membrane protein</topology>
    </subcellularLocation>
    <subcellularLocation>
        <location evidence="1">Membrane</location>
        <topology evidence="1">Multi-pass membrane protein</topology>
    </subcellularLocation>
</comment>
<feature type="domain" description="G-protein coupled receptors family 1 profile" evidence="12">
    <location>
        <begin position="69"/>
        <end position="315"/>
    </location>
</feature>
<gene>
    <name evidence="13" type="primary">OR4K3</name>
</gene>
<keyword evidence="4 11" id="KW-1133">Transmembrane helix</keyword>
<sequence>IFISFMNICILLFSSPLEMLESFQKSEQMAWSNQSVVTEFILWGLSSSLELQIFYFLFFSVVYAATVLGNLLIVVTIASEPHLHSPMYFLLGNLSFIDMSLASFATPKMIADFLSEHKGISFEGCMTQIFFLHLLGGAEIVLLISMSFDRYVAICKPLRYLTIMSGRMCVGLVILSWIVGIFHALSQLAFTVNLPFCGPNEVDSFFCDLPLVIKLACVDTYILGVFMISTSGMIALVCFILLVISYTIILVTVRQHSSGGSSKALSTCSAHFTVVTLFFGPCIFIYVWPFTNFPIDKVLSVFYTIFTPLLNPVIYTLRNKDVKYSMRKLSSHIFKSKNINYLVKSIYFTDDE</sequence>
<evidence type="ECO:0000256" key="2">
    <source>
        <dbReference type="ARBA" id="ARBA00010663"/>
    </source>
</evidence>
<dbReference type="EMBL" id="AQIB01128684">
    <property type="status" value="NOT_ANNOTATED_CDS"/>
    <property type="molecule type" value="Genomic_DNA"/>
</dbReference>
<keyword evidence="6 11" id="KW-0472">Membrane</keyword>
<keyword evidence="11" id="KW-0552">Olfaction</keyword>
<dbReference type="PROSITE" id="PS50262">
    <property type="entry name" value="G_PROTEIN_RECEP_F1_2"/>
    <property type="match status" value="1"/>
</dbReference>
<dbReference type="InterPro" id="IPR050427">
    <property type="entry name" value="Olfactory_Receptors"/>
</dbReference>
<dbReference type="GO" id="GO:0004984">
    <property type="term" value="F:olfactory receptor activity"/>
    <property type="evidence" value="ECO:0007669"/>
    <property type="project" value="InterPro"/>
</dbReference>
<feature type="transmembrane region" description="Helical" evidence="11">
    <location>
        <begin position="53"/>
        <end position="75"/>
    </location>
</feature>
<evidence type="ECO:0000256" key="6">
    <source>
        <dbReference type="ARBA" id="ARBA00023136"/>
    </source>
</evidence>
<evidence type="ECO:0000256" key="10">
    <source>
        <dbReference type="RuleBase" id="RU000688"/>
    </source>
</evidence>
<keyword evidence="9 10" id="KW-0807">Transducer</keyword>
<dbReference type="Pfam" id="PF13853">
    <property type="entry name" value="7tm_4"/>
    <property type="match status" value="1"/>
</dbReference>
<proteinExistence type="inferred from homology"/>
<dbReference type="GeneTree" id="ENSGT00940000164456"/>
<evidence type="ECO:0000256" key="3">
    <source>
        <dbReference type="ARBA" id="ARBA00022692"/>
    </source>
</evidence>
<feature type="transmembrane region" description="Helical" evidence="11">
    <location>
        <begin position="126"/>
        <end position="148"/>
    </location>
</feature>
<keyword evidence="14" id="KW-1185">Reference proteome</keyword>
<dbReference type="PANTHER" id="PTHR48002">
    <property type="entry name" value="OLFACTORY RECEPTOR"/>
    <property type="match status" value="1"/>
</dbReference>
<keyword evidence="3 10" id="KW-0812">Transmembrane</keyword>
<evidence type="ECO:0000259" key="12">
    <source>
        <dbReference type="PROSITE" id="PS50262"/>
    </source>
</evidence>
<organism evidence="13 14">
    <name type="scientific">Chlorocebus sabaeus</name>
    <name type="common">Green monkey</name>
    <name type="synonym">Simia sabaea</name>
    <dbReference type="NCBI Taxonomy" id="60711"/>
    <lineage>
        <taxon>Eukaryota</taxon>
        <taxon>Metazoa</taxon>
        <taxon>Chordata</taxon>
        <taxon>Craniata</taxon>
        <taxon>Vertebrata</taxon>
        <taxon>Euteleostomi</taxon>
        <taxon>Mammalia</taxon>
        <taxon>Eutheria</taxon>
        <taxon>Euarchontoglires</taxon>
        <taxon>Primates</taxon>
        <taxon>Haplorrhini</taxon>
        <taxon>Catarrhini</taxon>
        <taxon>Cercopithecidae</taxon>
        <taxon>Cercopithecinae</taxon>
        <taxon>Chlorocebus</taxon>
    </lineage>
</organism>
<feature type="transmembrane region" description="Helical" evidence="11">
    <location>
        <begin position="221"/>
        <end position="252"/>
    </location>
</feature>
<evidence type="ECO:0000256" key="7">
    <source>
        <dbReference type="ARBA" id="ARBA00023157"/>
    </source>
</evidence>
<dbReference type="eggNOG" id="ENOG502SK03">
    <property type="taxonomic scope" value="Eukaryota"/>
</dbReference>
<dbReference type="OMA" id="NRRMCVG"/>
<feature type="transmembrane region" description="Helical" evidence="11">
    <location>
        <begin position="300"/>
        <end position="317"/>
    </location>
</feature>
<reference evidence="13" key="3">
    <citation type="submission" date="2025-09" db="UniProtKB">
        <authorList>
            <consortium name="Ensembl"/>
        </authorList>
    </citation>
    <scope>IDENTIFICATION</scope>
</reference>
<evidence type="ECO:0000256" key="11">
    <source>
        <dbReference type="RuleBase" id="RU363047"/>
    </source>
</evidence>
<evidence type="ECO:0000256" key="5">
    <source>
        <dbReference type="ARBA" id="ARBA00023040"/>
    </source>
</evidence>
<dbReference type="AlphaFoldDB" id="A0A0D9RW77"/>
<dbReference type="FunFam" id="1.20.1070.10:FF:000012">
    <property type="entry name" value="Olfactory receptor"/>
    <property type="match status" value="1"/>
</dbReference>
<feature type="transmembrane region" description="Helical" evidence="11">
    <location>
        <begin position="264"/>
        <end position="288"/>
    </location>
</feature>
<keyword evidence="5 10" id="KW-0297">G-protein coupled receptor</keyword>
<dbReference type="GO" id="GO:0005886">
    <property type="term" value="C:plasma membrane"/>
    <property type="evidence" value="ECO:0007669"/>
    <property type="project" value="UniProtKB-SubCell"/>
</dbReference>
<evidence type="ECO:0000256" key="1">
    <source>
        <dbReference type="ARBA" id="ARBA00004141"/>
    </source>
</evidence>
<comment type="similarity">
    <text evidence="2 10">Belongs to the G-protein coupled receptor 1 family.</text>
</comment>
<keyword evidence="8 10" id="KW-0675">Receptor</keyword>
<reference evidence="13 14" key="1">
    <citation type="submission" date="2014-03" db="EMBL/GenBank/DDBJ databases">
        <authorList>
            <person name="Warren W."/>
            <person name="Wilson R.K."/>
        </authorList>
    </citation>
    <scope>NUCLEOTIDE SEQUENCE</scope>
</reference>
<dbReference type="Ensembl" id="ENSCSAT00000014908.1">
    <property type="protein sequence ID" value="ENSCSAP00000012866.1"/>
    <property type="gene ID" value="ENSCSAG00000016811.1"/>
</dbReference>
<dbReference type="CDD" id="cd15226">
    <property type="entry name" value="7tmA_OR4-like"/>
    <property type="match status" value="1"/>
</dbReference>
<dbReference type="PRINTS" id="PR00245">
    <property type="entry name" value="OLFACTORYR"/>
</dbReference>
<dbReference type="SUPFAM" id="SSF81321">
    <property type="entry name" value="Family A G protein-coupled receptor-like"/>
    <property type="match status" value="1"/>
</dbReference>
<reference evidence="13" key="2">
    <citation type="submission" date="2025-08" db="UniProtKB">
        <authorList>
            <consortium name="Ensembl"/>
        </authorList>
    </citation>
    <scope>IDENTIFICATION</scope>
</reference>
<keyword evidence="11" id="KW-1003">Cell membrane</keyword>